<sequence>MEIKLHPAQRQYDYWHLVKYKNLKINPFFMLCPFANVFVYKNITTAWSRTFYSDDIRKSFNSYVWCVLLLPILFHIILFISLLIPFSFNLKNLEKDTFLYLDIAFSFNYLLTHIFTVILTYTFKNIAYKKLIKYCLDKDDLPQAMLDVYAKTFLLNITYGVSYEFRYFFQAYDYTKGNLNDSVLSNKEYIERGETLEEFFDKGPLCLRKPHWLTRVHTNPYIRYLESTGFYNFGTSARRFAFPIFFTRIHKANFYNSTYAYLGFVKSAESLLGIKFLNKISLLYYLYWLLTALGILVSLVWLHFSILALTYGHVKADNGYTELFLEELLNLNYLNLLIFIPVFGAVAPVLIRIINMVFGKFMIKKIKQKIIQEHNVEYQRILENI</sequence>
<feature type="transmembrane region" description="Helical" evidence="1">
    <location>
        <begin position="98"/>
        <end position="123"/>
    </location>
</feature>
<organism evidence="2 3">
    <name type="scientific">Mycoplasma bradburyae</name>
    <dbReference type="NCBI Taxonomy" id="2963128"/>
    <lineage>
        <taxon>Bacteria</taxon>
        <taxon>Bacillati</taxon>
        <taxon>Mycoplasmatota</taxon>
        <taxon>Mollicutes</taxon>
        <taxon>Mycoplasmataceae</taxon>
        <taxon>Mycoplasma</taxon>
    </lineage>
</organism>
<comment type="caution">
    <text evidence="2">The sequence shown here is derived from an EMBL/GenBank/DDBJ whole genome shotgun (WGS) entry which is preliminary data.</text>
</comment>
<feature type="transmembrane region" description="Helical" evidence="1">
    <location>
        <begin position="333"/>
        <end position="358"/>
    </location>
</feature>
<dbReference type="EMBL" id="JAJHZP010000018">
    <property type="protein sequence ID" value="MDC4183701.1"/>
    <property type="molecule type" value="Genomic_DNA"/>
</dbReference>
<feature type="transmembrane region" description="Helical" evidence="1">
    <location>
        <begin position="63"/>
        <end position="86"/>
    </location>
</feature>
<name>A0AAW6HS17_9MOLU</name>
<evidence type="ECO:0000256" key="1">
    <source>
        <dbReference type="SAM" id="Phobius"/>
    </source>
</evidence>
<protein>
    <submittedName>
        <fullName evidence="2">Uncharacterized protein</fullName>
    </submittedName>
</protein>
<keyword evidence="1" id="KW-1133">Transmembrane helix</keyword>
<dbReference type="RefSeq" id="WP_255045757.1">
    <property type="nucleotide sequence ID" value="NZ_CP101415.1"/>
</dbReference>
<reference evidence="2" key="1">
    <citation type="submission" date="2021-11" db="EMBL/GenBank/DDBJ databases">
        <title>Description of Mycoplasma bradburyaesp. nov.from sea birds: a tribute to a great mycoplasmologist.</title>
        <authorList>
            <person name="Ramirez A.S."/>
            <person name="Poveda C."/>
            <person name="Suarez-Perez A."/>
            <person name="Rosales R.S."/>
            <person name="Dijkman R."/>
            <person name="Feberwee A."/>
            <person name="Spergser J."/>
            <person name="Szostak M.P."/>
            <person name="Ressel L."/>
            <person name="Calabuig P."/>
            <person name="Catania S."/>
            <person name="Gobbo F."/>
            <person name="Timofte D."/>
            <person name="Poveda J.B."/>
        </authorList>
    </citation>
    <scope>NUCLEOTIDE SEQUENCE</scope>
    <source>
        <strain evidence="2">T264</strain>
    </source>
</reference>
<keyword evidence="1" id="KW-0472">Membrane</keyword>
<dbReference type="Proteomes" id="UP001216384">
    <property type="component" value="Unassembled WGS sequence"/>
</dbReference>
<feature type="transmembrane region" description="Helical" evidence="1">
    <location>
        <begin position="285"/>
        <end position="313"/>
    </location>
</feature>
<dbReference type="AlphaFoldDB" id="A0AAW6HS17"/>
<keyword evidence="1" id="KW-0812">Transmembrane</keyword>
<accession>A0AAW6HS17</accession>
<proteinExistence type="predicted"/>
<evidence type="ECO:0000313" key="3">
    <source>
        <dbReference type="Proteomes" id="UP001216384"/>
    </source>
</evidence>
<gene>
    <name evidence="2" type="ORF">LNO71_03580</name>
</gene>
<evidence type="ECO:0000313" key="2">
    <source>
        <dbReference type="EMBL" id="MDC4183701.1"/>
    </source>
</evidence>